<comment type="subcellular location">
    <subcellularLocation>
        <location evidence="1">Cell membrane</location>
    </subcellularLocation>
    <subcellularLocation>
        <location evidence="2">Cell surface</location>
    </subcellularLocation>
</comment>
<evidence type="ECO:0000256" key="5">
    <source>
        <dbReference type="ARBA" id="ARBA00023136"/>
    </source>
</evidence>
<dbReference type="Pfam" id="PF07422">
    <property type="entry name" value="s48_45"/>
    <property type="match status" value="1"/>
</dbReference>
<accession>A0A0S3J418</accession>
<keyword evidence="8" id="KW-1133">Transmembrane helix</keyword>
<protein>
    <recommendedName>
        <fullName evidence="9">6-Cys domain-containing protein</fullName>
    </recommendedName>
</protein>
<evidence type="ECO:0000313" key="10">
    <source>
        <dbReference type="EMBL" id="ALR73019.1"/>
    </source>
</evidence>
<proteinExistence type="predicted"/>
<keyword evidence="3" id="KW-1003">Cell membrane</keyword>
<evidence type="ECO:0000256" key="7">
    <source>
        <dbReference type="ARBA" id="ARBA00023180"/>
    </source>
</evidence>
<evidence type="ECO:0000256" key="3">
    <source>
        <dbReference type="ARBA" id="ARBA00022475"/>
    </source>
</evidence>
<keyword evidence="5 8" id="KW-0472">Membrane</keyword>
<keyword evidence="6" id="KW-1015">Disulfide bond</keyword>
<sequence length="591" mass="67777">MKQLRVSNIPLLVYGVTIFTIYSSMPRWLAGAVNPPSLPSLRDEKSFVKDETYLAPGAHLSFVCGSGKDPEGAYTMYPSNPQERLLLPIEDEDFESAVLKEVALRDRFRSDGLTIKFSRGGREDNYINIHYGINGVLLAKDPKNFSLNLACKYMPRNKNEKPFYRWLKVRFDALYPMAYGCESGNNMLFKNTAPFVPGFKVSDVDRVDCSLTLEPGMIFGIYCKPGEQLMPDHCFPGKRLQELNGDITPYANETEFYDSRRKINSRFQLFVVSDKGARTHFYHHCYCQGPQGSTKVLSIVNHIHSHILPQEYMAQHVTHPQETRYVVYNLYPGMMYHVVAPWRDWLDVGLLGKVRQRMVPTNFQKIYTGNPYRYNDALHFNDIFGSKHFDVLTKVMGPDRIRSLIYRSNGIVVLKVDTPLLYYDWVLKRHHGVRVDANMRLLFYLMPTDPYTYGCGVESTDLFRTDGFQISKQEENVSITECKVNPYLTSPVGFYCPKDHTLEPSNCFEEMINATNNEKVKLSDFAPFARSVESTNLKVADFHMSPRMKKDTKYTDTELKCSCIDKEGNTRAVITLDLRNPTDPAVIGEYA</sequence>
<feature type="domain" description="6-Cys" evidence="9">
    <location>
        <begin position="451"/>
        <end position="581"/>
    </location>
</feature>
<evidence type="ECO:0000256" key="1">
    <source>
        <dbReference type="ARBA" id="ARBA00004236"/>
    </source>
</evidence>
<dbReference type="GO" id="GO:0009986">
    <property type="term" value="C:cell surface"/>
    <property type="evidence" value="ECO:0007669"/>
    <property type="project" value="UniProtKB-SubCell"/>
</dbReference>
<feature type="transmembrane region" description="Helical" evidence="8">
    <location>
        <begin position="12"/>
        <end position="30"/>
    </location>
</feature>
<dbReference type="InterPro" id="IPR038160">
    <property type="entry name" value="6_CYS_dom_sf"/>
</dbReference>
<organism evidence="10">
    <name type="scientific">Babesia bovis</name>
    <dbReference type="NCBI Taxonomy" id="5865"/>
    <lineage>
        <taxon>Eukaryota</taxon>
        <taxon>Sar</taxon>
        <taxon>Alveolata</taxon>
        <taxon>Apicomplexa</taxon>
        <taxon>Aconoidasida</taxon>
        <taxon>Piroplasmida</taxon>
        <taxon>Babesiidae</taxon>
        <taxon>Babesia</taxon>
    </lineage>
</organism>
<dbReference type="PROSITE" id="PS51701">
    <property type="entry name" value="6_CYS"/>
    <property type="match status" value="2"/>
</dbReference>
<reference evidence="10" key="1">
    <citation type="submission" date="2015-07" db="EMBL/GenBank/DDBJ databases">
        <title>Members of the Bbo 6-cys gene family are differentially expressed during the B. bovis life cycle.</title>
        <authorList>
            <person name="Alzan H.F."/>
            <person name="Suarez C.E."/>
        </authorList>
    </citation>
    <scope>NUCLEOTIDE SEQUENCE</scope>
    <source>
        <strain evidence="10">L17 virulent</strain>
    </source>
</reference>
<keyword evidence="4" id="KW-0732">Signal</keyword>
<dbReference type="EMBL" id="KT263554">
    <property type="protein sequence ID" value="ALR73019.1"/>
    <property type="molecule type" value="Genomic_DNA"/>
</dbReference>
<keyword evidence="8" id="KW-0812">Transmembrane</keyword>
<dbReference type="InterPro" id="IPR010884">
    <property type="entry name" value="6_CYS_dom"/>
</dbReference>
<evidence type="ECO:0000256" key="8">
    <source>
        <dbReference type="SAM" id="Phobius"/>
    </source>
</evidence>
<dbReference type="GO" id="GO:0005886">
    <property type="term" value="C:plasma membrane"/>
    <property type="evidence" value="ECO:0007669"/>
    <property type="project" value="UniProtKB-SubCell"/>
</dbReference>
<evidence type="ECO:0000256" key="6">
    <source>
        <dbReference type="ARBA" id="ARBA00023157"/>
    </source>
</evidence>
<evidence type="ECO:0000259" key="9">
    <source>
        <dbReference type="PROSITE" id="PS51701"/>
    </source>
</evidence>
<dbReference type="Gene3D" id="2.60.40.2860">
    <property type="match status" value="2"/>
</dbReference>
<evidence type="ECO:0000256" key="4">
    <source>
        <dbReference type="ARBA" id="ARBA00022729"/>
    </source>
</evidence>
<dbReference type="AlphaFoldDB" id="A0A0S3J418"/>
<evidence type="ECO:0000256" key="2">
    <source>
        <dbReference type="ARBA" id="ARBA00004241"/>
    </source>
</evidence>
<name>A0A0S3J418_BABBO</name>
<keyword evidence="7" id="KW-0325">Glycoprotein</keyword>
<feature type="domain" description="6-Cys" evidence="9">
    <location>
        <begin position="177"/>
        <end position="310"/>
    </location>
</feature>
<dbReference type="SMART" id="SM00970">
    <property type="entry name" value="s48_45"/>
    <property type="match status" value="2"/>
</dbReference>
<dbReference type="VEuPathDB" id="PiroplasmaDB:BBOV_II006620"/>